<accession>A0ABU3VFW0</accession>
<evidence type="ECO:0000256" key="1">
    <source>
        <dbReference type="ARBA" id="ARBA00022670"/>
    </source>
</evidence>
<comment type="caution">
    <text evidence="9">The sequence shown here is derived from an EMBL/GenBank/DDBJ whole genome shotgun (WGS) entry which is preliminary data.</text>
</comment>
<evidence type="ECO:0000256" key="4">
    <source>
        <dbReference type="ARBA" id="ARBA00022833"/>
    </source>
</evidence>
<dbReference type="InterPro" id="IPR001915">
    <property type="entry name" value="Peptidase_M48"/>
</dbReference>
<dbReference type="Pfam" id="PF01435">
    <property type="entry name" value="Peptidase_M48"/>
    <property type="match status" value="1"/>
</dbReference>
<evidence type="ECO:0000256" key="3">
    <source>
        <dbReference type="ARBA" id="ARBA00022801"/>
    </source>
</evidence>
<evidence type="ECO:0000313" key="9">
    <source>
        <dbReference type="EMBL" id="MDU9005058.1"/>
    </source>
</evidence>
<dbReference type="EC" id="3.4.24.-" evidence="9"/>
<protein>
    <submittedName>
        <fullName evidence="9">M48 family metalloprotease</fullName>
        <ecNumber evidence="9">3.4.24.-</ecNumber>
    </submittedName>
</protein>
<name>A0ABU3VFW0_9RHOB</name>
<feature type="domain" description="Peptidase M48" evidence="8">
    <location>
        <begin position="80"/>
        <end position="226"/>
    </location>
</feature>
<gene>
    <name evidence="9" type="ORF">QO231_14490</name>
</gene>
<evidence type="ECO:0000256" key="7">
    <source>
        <dbReference type="SAM" id="SignalP"/>
    </source>
</evidence>
<comment type="similarity">
    <text evidence="6">Belongs to the peptidase M48 family.</text>
</comment>
<keyword evidence="7" id="KW-0732">Signal</keyword>
<dbReference type="Gene3D" id="3.30.2010.10">
    <property type="entry name" value="Metalloproteases ('zincins'), catalytic domain"/>
    <property type="match status" value="1"/>
</dbReference>
<evidence type="ECO:0000259" key="8">
    <source>
        <dbReference type="Pfam" id="PF01435"/>
    </source>
</evidence>
<dbReference type="PANTHER" id="PTHR22726:SF1">
    <property type="entry name" value="METALLOENDOPEPTIDASE OMA1, MITOCHONDRIAL"/>
    <property type="match status" value="1"/>
</dbReference>
<proteinExistence type="inferred from homology"/>
<dbReference type="GO" id="GO:0008237">
    <property type="term" value="F:metallopeptidase activity"/>
    <property type="evidence" value="ECO:0007669"/>
    <property type="project" value="UniProtKB-KW"/>
</dbReference>
<feature type="signal peptide" evidence="7">
    <location>
        <begin position="1"/>
        <end position="24"/>
    </location>
</feature>
<feature type="chain" id="PRO_5047140610" evidence="7">
    <location>
        <begin position="25"/>
        <end position="234"/>
    </location>
</feature>
<dbReference type="Proteomes" id="UP001255416">
    <property type="component" value="Unassembled WGS sequence"/>
</dbReference>
<dbReference type="PANTHER" id="PTHR22726">
    <property type="entry name" value="METALLOENDOPEPTIDASE OMA1"/>
    <property type="match status" value="1"/>
</dbReference>
<evidence type="ECO:0000313" key="10">
    <source>
        <dbReference type="Proteomes" id="UP001255416"/>
    </source>
</evidence>
<evidence type="ECO:0000256" key="5">
    <source>
        <dbReference type="ARBA" id="ARBA00023049"/>
    </source>
</evidence>
<keyword evidence="1 6" id="KW-0645">Protease</keyword>
<keyword evidence="10" id="KW-1185">Reference proteome</keyword>
<comment type="cofactor">
    <cofactor evidence="6">
        <name>Zn(2+)</name>
        <dbReference type="ChEBI" id="CHEBI:29105"/>
    </cofactor>
    <text evidence="6">Binds 1 zinc ion per subunit.</text>
</comment>
<organism evidence="9 10">
    <name type="scientific">Sedimentitalea todarodis</name>
    <dbReference type="NCBI Taxonomy" id="1631240"/>
    <lineage>
        <taxon>Bacteria</taxon>
        <taxon>Pseudomonadati</taxon>
        <taxon>Pseudomonadota</taxon>
        <taxon>Alphaproteobacteria</taxon>
        <taxon>Rhodobacterales</taxon>
        <taxon>Paracoccaceae</taxon>
        <taxon>Sedimentitalea</taxon>
    </lineage>
</organism>
<keyword evidence="5 6" id="KW-0482">Metalloprotease</keyword>
<keyword evidence="2" id="KW-0479">Metal-binding</keyword>
<reference evidence="10" key="1">
    <citation type="submission" date="2023-05" db="EMBL/GenBank/DDBJ databases">
        <title>Sedimentitalea sp. nov. JM2-8.</title>
        <authorList>
            <person name="Huang J."/>
        </authorList>
    </citation>
    <scope>NUCLEOTIDE SEQUENCE [LARGE SCALE GENOMIC DNA]</scope>
    <source>
        <strain evidence="10">KHS03</strain>
    </source>
</reference>
<keyword evidence="3 6" id="KW-0378">Hydrolase</keyword>
<evidence type="ECO:0000256" key="6">
    <source>
        <dbReference type="RuleBase" id="RU003983"/>
    </source>
</evidence>
<evidence type="ECO:0000256" key="2">
    <source>
        <dbReference type="ARBA" id="ARBA00022723"/>
    </source>
</evidence>
<dbReference type="EMBL" id="JASMWN010000011">
    <property type="protein sequence ID" value="MDU9005058.1"/>
    <property type="molecule type" value="Genomic_DNA"/>
</dbReference>
<sequence length="234" mass="25169">MRSTVLLSVMALLLVACDVAIPTAQPPMEPTEWVLTPEEAARSFTEVVRAVEPVAERECRRRGTVANCDFLIAVDPNPRAQPNAFQSQDAQGRPVLTFTASLIGSVHNADEMAFVMGHEAAHHIANHLDRQRRNSADAAEIFGGLATLTGGGTGDVERAKEIGAVVGARTYAKEFELEADELGTVITWHAGYDPLIGALFFTRIPDPGDKFLGTHPPNKARMDTVAQTVRSLGG</sequence>
<dbReference type="InterPro" id="IPR051156">
    <property type="entry name" value="Mito/Outer_Membr_Metalloprot"/>
</dbReference>
<dbReference type="RefSeq" id="WP_316777706.1">
    <property type="nucleotide sequence ID" value="NZ_JASMWN010000011.1"/>
</dbReference>
<dbReference type="PROSITE" id="PS51257">
    <property type="entry name" value="PROKAR_LIPOPROTEIN"/>
    <property type="match status" value="1"/>
</dbReference>
<keyword evidence="4 6" id="KW-0862">Zinc</keyword>